<organism evidence="1 2">
    <name type="scientific">Vibrio parahaemolyticus</name>
    <dbReference type="NCBI Taxonomy" id="670"/>
    <lineage>
        <taxon>Bacteria</taxon>
        <taxon>Pseudomonadati</taxon>
        <taxon>Pseudomonadota</taxon>
        <taxon>Gammaproteobacteria</taxon>
        <taxon>Vibrionales</taxon>
        <taxon>Vibrionaceae</taxon>
        <taxon>Vibrio</taxon>
    </lineage>
</organism>
<keyword evidence="1" id="KW-0282">Flagellum</keyword>
<proteinExistence type="predicted"/>
<feature type="non-terminal residue" evidence="1">
    <location>
        <position position="1"/>
    </location>
</feature>
<dbReference type="EMBL" id="JABCLB010000027">
    <property type="protein sequence ID" value="NMU81278.1"/>
    <property type="molecule type" value="Genomic_DNA"/>
</dbReference>
<name>A0A7Y0XA59_VIBPH</name>
<dbReference type="AlphaFoldDB" id="A0A7Y0XA59"/>
<evidence type="ECO:0000313" key="1">
    <source>
        <dbReference type="EMBL" id="NMU81278.1"/>
    </source>
</evidence>
<keyword evidence="1" id="KW-0966">Cell projection</keyword>
<dbReference type="Proteomes" id="UP000518904">
    <property type="component" value="Unassembled WGS sequence"/>
</dbReference>
<gene>
    <name evidence="1" type="ORF">HKB16_00115</name>
</gene>
<keyword evidence="1" id="KW-0969">Cilium</keyword>
<feature type="non-terminal residue" evidence="1">
    <location>
        <position position="97"/>
    </location>
</feature>
<sequence>RSNGQTHFMLSSTETGVENKINVSASGTGQAWFEDAFTNLKQINAPQDAVMWLGAKDSGLKLTNASNTFEGVIDGVDITVSKPQAAGDSPIGLKIGA</sequence>
<accession>A0A7Y0XA59</accession>
<reference evidence="1 2" key="1">
    <citation type="submission" date="2020-04" db="EMBL/GenBank/DDBJ databases">
        <title>Whole-genome sequencing of Vibrio spp. from China reveals different genetic environments of blaCTX-M-14 among diverse lineages.</title>
        <authorList>
            <person name="Zheng Z."/>
            <person name="Ye L."/>
            <person name="Chen S."/>
        </authorList>
    </citation>
    <scope>NUCLEOTIDE SEQUENCE [LARGE SCALE GENOMIC DNA]</scope>
    <source>
        <strain evidence="1 2">Vb0551</strain>
    </source>
</reference>
<evidence type="ECO:0000313" key="2">
    <source>
        <dbReference type="Proteomes" id="UP000518904"/>
    </source>
</evidence>
<comment type="caution">
    <text evidence="1">The sequence shown here is derived from an EMBL/GenBank/DDBJ whole genome shotgun (WGS) entry which is preliminary data.</text>
</comment>
<protein>
    <submittedName>
        <fullName evidence="1">Flagellar hook-associated protein</fullName>
    </submittedName>
</protein>